<accession>A0AAV5W915</accession>
<organism evidence="6 7">
    <name type="scientific">Pristionchus fissidentatus</name>
    <dbReference type="NCBI Taxonomy" id="1538716"/>
    <lineage>
        <taxon>Eukaryota</taxon>
        <taxon>Metazoa</taxon>
        <taxon>Ecdysozoa</taxon>
        <taxon>Nematoda</taxon>
        <taxon>Chromadorea</taxon>
        <taxon>Rhabditida</taxon>
        <taxon>Rhabditina</taxon>
        <taxon>Diplogasteromorpha</taxon>
        <taxon>Diplogasteroidea</taxon>
        <taxon>Neodiplogasteridae</taxon>
        <taxon>Pristionchus</taxon>
    </lineage>
</organism>
<feature type="transmembrane region" description="Helical" evidence="5">
    <location>
        <begin position="63"/>
        <end position="81"/>
    </location>
</feature>
<feature type="transmembrane region" description="Helical" evidence="5">
    <location>
        <begin position="102"/>
        <end position="126"/>
    </location>
</feature>
<dbReference type="GO" id="GO:0016020">
    <property type="term" value="C:membrane"/>
    <property type="evidence" value="ECO:0007669"/>
    <property type="project" value="UniProtKB-SubCell"/>
</dbReference>
<dbReference type="PANTHER" id="PTHR46561:SF11">
    <property type="entry name" value="SERPENTINE RECEPTOR CLASS ALPHA_BETA-14"/>
    <property type="match status" value="1"/>
</dbReference>
<evidence type="ECO:0000313" key="7">
    <source>
        <dbReference type="Proteomes" id="UP001432322"/>
    </source>
</evidence>
<feature type="transmembrane region" description="Helical" evidence="5">
    <location>
        <begin position="233"/>
        <end position="250"/>
    </location>
</feature>
<dbReference type="EMBL" id="BTSY01000005">
    <property type="protein sequence ID" value="GMT26547.1"/>
    <property type="molecule type" value="Genomic_DNA"/>
</dbReference>
<keyword evidence="7" id="KW-1185">Reference proteome</keyword>
<evidence type="ECO:0000256" key="3">
    <source>
        <dbReference type="ARBA" id="ARBA00022989"/>
    </source>
</evidence>
<evidence type="ECO:0000256" key="1">
    <source>
        <dbReference type="ARBA" id="ARBA00004141"/>
    </source>
</evidence>
<dbReference type="Gene3D" id="1.20.1070.10">
    <property type="entry name" value="Rhodopsin 7-helix transmembrane proteins"/>
    <property type="match status" value="1"/>
</dbReference>
<comment type="caution">
    <text evidence="6">The sequence shown here is derived from an EMBL/GenBank/DDBJ whole genome shotgun (WGS) entry which is preliminary data.</text>
</comment>
<reference evidence="6" key="1">
    <citation type="submission" date="2023-10" db="EMBL/GenBank/DDBJ databases">
        <title>Genome assembly of Pristionchus species.</title>
        <authorList>
            <person name="Yoshida K."/>
            <person name="Sommer R.J."/>
        </authorList>
    </citation>
    <scope>NUCLEOTIDE SEQUENCE</scope>
    <source>
        <strain evidence="6">RS5133</strain>
    </source>
</reference>
<evidence type="ECO:0000256" key="2">
    <source>
        <dbReference type="ARBA" id="ARBA00022692"/>
    </source>
</evidence>
<evidence type="ECO:0000256" key="5">
    <source>
        <dbReference type="SAM" id="Phobius"/>
    </source>
</evidence>
<evidence type="ECO:0000256" key="4">
    <source>
        <dbReference type="ARBA" id="ARBA00023136"/>
    </source>
</evidence>
<evidence type="ECO:0008006" key="8">
    <source>
        <dbReference type="Google" id="ProtNLM"/>
    </source>
</evidence>
<dbReference type="Pfam" id="PF10292">
    <property type="entry name" value="7TM_GPCR_Srab"/>
    <property type="match status" value="1"/>
</dbReference>
<feature type="transmembrane region" description="Helical" evidence="5">
    <location>
        <begin position="146"/>
        <end position="165"/>
    </location>
</feature>
<sequence>MLKQIVAHGSLVMLLMQHCGWNLMLALTVLIDSSITAYTFATWKQPSDLIALSDGYSCFHRKIWHIYAVYGTVTSMFAITIERIFASKNYKNYEKTSRRLGCALSFGQFLLASLFEFGAIVTFDFTETRAHCFVVTRRGEKYHRPLAVSLLILEIVSLVIFHRLLRLNQRRLQADTHYGLSERYQITENVRALKLLVPVVISHISLSVIVASVFSIFSSIHLEPHTRAIAEESLGFLHAHCVIVPLFMFIRHRRKEEKDEQTSRVNHLHGAALMDEHDRAITKNW</sequence>
<gene>
    <name evidence="6" type="ORF">PFISCL1PPCAC_17844</name>
</gene>
<feature type="transmembrane region" description="Helical" evidence="5">
    <location>
        <begin position="195"/>
        <end position="221"/>
    </location>
</feature>
<keyword evidence="2 5" id="KW-0812">Transmembrane</keyword>
<name>A0AAV5W915_9BILA</name>
<keyword evidence="4 5" id="KW-0472">Membrane</keyword>
<dbReference type="Proteomes" id="UP001432322">
    <property type="component" value="Unassembled WGS sequence"/>
</dbReference>
<dbReference type="InterPro" id="IPR019408">
    <property type="entry name" value="7TM_GPCR_serpentine_rcpt_Srab"/>
</dbReference>
<dbReference type="InterPro" id="IPR053286">
    <property type="entry name" value="Nematode_rcpt-like_srab"/>
</dbReference>
<proteinExistence type="predicted"/>
<protein>
    <recommendedName>
        <fullName evidence="8">G protein-coupled receptor</fullName>
    </recommendedName>
</protein>
<feature type="transmembrane region" description="Helical" evidence="5">
    <location>
        <begin position="21"/>
        <end position="43"/>
    </location>
</feature>
<dbReference type="AlphaFoldDB" id="A0AAV5W915"/>
<evidence type="ECO:0000313" key="6">
    <source>
        <dbReference type="EMBL" id="GMT26547.1"/>
    </source>
</evidence>
<dbReference type="PANTHER" id="PTHR46561">
    <property type="entry name" value="SERPENTINE RECEPTOR, CLASS AB (CLASS A-LIKE)-RELATED"/>
    <property type="match status" value="1"/>
</dbReference>
<keyword evidence="3 5" id="KW-1133">Transmembrane helix</keyword>
<comment type="subcellular location">
    <subcellularLocation>
        <location evidence="1">Membrane</location>
        <topology evidence="1">Multi-pass membrane protein</topology>
    </subcellularLocation>
</comment>